<accession>A0AAV9PMB6</accession>
<dbReference type="EMBL" id="JAVRRT010000001">
    <property type="protein sequence ID" value="KAK5175174.1"/>
    <property type="molecule type" value="Genomic_DNA"/>
</dbReference>
<name>A0AAV9PMB6_9PEZI</name>
<dbReference type="Proteomes" id="UP001337655">
    <property type="component" value="Unassembled WGS sequence"/>
</dbReference>
<dbReference type="RefSeq" id="XP_064663812.1">
    <property type="nucleotide sequence ID" value="XM_064797578.1"/>
</dbReference>
<dbReference type="AlphaFoldDB" id="A0AAV9PMB6"/>
<proteinExistence type="predicted"/>
<organism evidence="1 2">
    <name type="scientific">Saxophila tyrrhenica</name>
    <dbReference type="NCBI Taxonomy" id="1690608"/>
    <lineage>
        <taxon>Eukaryota</taxon>
        <taxon>Fungi</taxon>
        <taxon>Dikarya</taxon>
        <taxon>Ascomycota</taxon>
        <taxon>Pezizomycotina</taxon>
        <taxon>Dothideomycetes</taxon>
        <taxon>Dothideomycetidae</taxon>
        <taxon>Mycosphaerellales</taxon>
        <taxon>Extremaceae</taxon>
        <taxon>Saxophila</taxon>
    </lineage>
</organism>
<sequence length="256" mass="29677">MAPPTIPKGQTVMCAEWTVGQRMDEQIGINMPFAEKKTFVYKHATDDTLYWSTNRNDIPCNRALLLTVDELDKGYANRSRKFNNRARYSVDRVTLIDGQEHIVMRLTIRYPLFTIHKVKRTERCLVDLDTGKEIEGAAKAKGQPQRKNYWFSCASIPRDRYEDRIRLDDPSADLVTLSNGRIAYRDFVEEVYRTKSGEEFFRSELGLETGMGVFESNGETFIWKANPDDLIHAIPIYEADNDRRARRYFVTGEVMP</sequence>
<comment type="caution">
    <text evidence="1">The sequence shown here is derived from an EMBL/GenBank/DDBJ whole genome shotgun (WGS) entry which is preliminary data.</text>
</comment>
<gene>
    <name evidence="1" type="ORF">LTR77_000311</name>
</gene>
<reference evidence="1 2" key="1">
    <citation type="submission" date="2023-08" db="EMBL/GenBank/DDBJ databases">
        <title>Black Yeasts Isolated from many extreme environments.</title>
        <authorList>
            <person name="Coleine C."/>
            <person name="Stajich J.E."/>
            <person name="Selbmann L."/>
        </authorList>
    </citation>
    <scope>NUCLEOTIDE SEQUENCE [LARGE SCALE GENOMIC DNA]</scope>
    <source>
        <strain evidence="1 2">CCFEE 5935</strain>
    </source>
</reference>
<keyword evidence="2" id="KW-1185">Reference proteome</keyword>
<protein>
    <submittedName>
        <fullName evidence="1">Uncharacterized protein</fullName>
    </submittedName>
</protein>
<evidence type="ECO:0000313" key="1">
    <source>
        <dbReference type="EMBL" id="KAK5175174.1"/>
    </source>
</evidence>
<dbReference type="GeneID" id="89921662"/>
<evidence type="ECO:0000313" key="2">
    <source>
        <dbReference type="Proteomes" id="UP001337655"/>
    </source>
</evidence>